<dbReference type="InParanoid" id="A0A0C3D4E1"/>
<feature type="transmembrane region" description="Helical" evidence="1">
    <location>
        <begin position="80"/>
        <end position="101"/>
    </location>
</feature>
<accession>A0A0C3D4E1</accession>
<evidence type="ECO:0000313" key="3">
    <source>
        <dbReference type="EMBL" id="KIM51284.1"/>
    </source>
</evidence>
<keyword evidence="4" id="KW-1185">Reference proteome</keyword>
<dbReference type="STRING" id="1036808.A0A0C3D4E1"/>
<dbReference type="GO" id="GO:0016020">
    <property type="term" value="C:membrane"/>
    <property type="evidence" value="ECO:0007669"/>
    <property type="project" value="InterPro"/>
</dbReference>
<name>A0A0C3D4E1_9AGAM</name>
<dbReference type="OrthoDB" id="2686863at2759"/>
<evidence type="ECO:0000256" key="1">
    <source>
        <dbReference type="SAM" id="Phobius"/>
    </source>
</evidence>
<feature type="transmembrane region" description="Helical" evidence="1">
    <location>
        <begin position="54"/>
        <end position="74"/>
    </location>
</feature>
<organism evidence="3 4">
    <name type="scientific">Scleroderma citrinum Foug A</name>
    <dbReference type="NCBI Taxonomy" id="1036808"/>
    <lineage>
        <taxon>Eukaryota</taxon>
        <taxon>Fungi</taxon>
        <taxon>Dikarya</taxon>
        <taxon>Basidiomycota</taxon>
        <taxon>Agaricomycotina</taxon>
        <taxon>Agaricomycetes</taxon>
        <taxon>Agaricomycetidae</taxon>
        <taxon>Boletales</taxon>
        <taxon>Sclerodermatineae</taxon>
        <taxon>Sclerodermataceae</taxon>
        <taxon>Scleroderma</taxon>
    </lineage>
</organism>
<reference evidence="4" key="2">
    <citation type="submission" date="2015-01" db="EMBL/GenBank/DDBJ databases">
        <title>Evolutionary Origins and Diversification of the Mycorrhizal Mutualists.</title>
        <authorList>
            <consortium name="DOE Joint Genome Institute"/>
            <consortium name="Mycorrhizal Genomics Consortium"/>
            <person name="Kohler A."/>
            <person name="Kuo A."/>
            <person name="Nagy L.G."/>
            <person name="Floudas D."/>
            <person name="Copeland A."/>
            <person name="Barry K.W."/>
            <person name="Cichocki N."/>
            <person name="Veneault-Fourrey C."/>
            <person name="LaButti K."/>
            <person name="Lindquist E.A."/>
            <person name="Lipzen A."/>
            <person name="Lundell T."/>
            <person name="Morin E."/>
            <person name="Murat C."/>
            <person name="Riley R."/>
            <person name="Ohm R."/>
            <person name="Sun H."/>
            <person name="Tunlid A."/>
            <person name="Henrissat B."/>
            <person name="Grigoriev I.V."/>
            <person name="Hibbett D.S."/>
            <person name="Martin F."/>
        </authorList>
    </citation>
    <scope>NUCLEOTIDE SEQUENCE [LARGE SCALE GENOMIC DNA]</scope>
    <source>
        <strain evidence="4">Foug A</strain>
    </source>
</reference>
<evidence type="ECO:0000313" key="4">
    <source>
        <dbReference type="Proteomes" id="UP000053989"/>
    </source>
</evidence>
<feature type="domain" description="Glycosyl transferase 48" evidence="2">
    <location>
        <begin position="69"/>
        <end position="151"/>
    </location>
</feature>
<dbReference type="GO" id="GO:0006075">
    <property type="term" value="P:(1-&gt;3)-beta-D-glucan biosynthetic process"/>
    <property type="evidence" value="ECO:0007669"/>
    <property type="project" value="InterPro"/>
</dbReference>
<dbReference type="EMBL" id="KN822269">
    <property type="protein sequence ID" value="KIM51284.1"/>
    <property type="molecule type" value="Genomic_DNA"/>
</dbReference>
<protein>
    <submittedName>
        <fullName evidence="3">Glycosyltransferase family 48 protein</fullName>
    </submittedName>
</protein>
<evidence type="ECO:0000259" key="2">
    <source>
        <dbReference type="Pfam" id="PF02364"/>
    </source>
</evidence>
<dbReference type="HOGENOM" id="CLU_1670430_0_0_1"/>
<proteinExistence type="predicted"/>
<keyword evidence="3" id="KW-0808">Transferase</keyword>
<keyword evidence="1" id="KW-1133">Transmembrane helix</keyword>
<dbReference type="InterPro" id="IPR003440">
    <property type="entry name" value="Glyco_trans_48_dom"/>
</dbReference>
<dbReference type="AlphaFoldDB" id="A0A0C3D4E1"/>
<reference evidence="3 4" key="1">
    <citation type="submission" date="2014-04" db="EMBL/GenBank/DDBJ databases">
        <authorList>
            <consortium name="DOE Joint Genome Institute"/>
            <person name="Kuo A."/>
            <person name="Kohler A."/>
            <person name="Nagy L.G."/>
            <person name="Floudas D."/>
            <person name="Copeland A."/>
            <person name="Barry K.W."/>
            <person name="Cichocki N."/>
            <person name="Veneault-Fourrey C."/>
            <person name="LaButti K."/>
            <person name="Lindquist E.A."/>
            <person name="Lipzen A."/>
            <person name="Lundell T."/>
            <person name="Morin E."/>
            <person name="Murat C."/>
            <person name="Sun H."/>
            <person name="Tunlid A."/>
            <person name="Henrissat B."/>
            <person name="Grigoriev I.V."/>
            <person name="Hibbett D.S."/>
            <person name="Martin F."/>
            <person name="Nordberg H.P."/>
            <person name="Cantor M.N."/>
            <person name="Hua S.X."/>
        </authorList>
    </citation>
    <scope>NUCLEOTIDE SEQUENCE [LARGE SCALE GENOMIC DNA]</scope>
    <source>
        <strain evidence="3 4">Foug A</strain>
    </source>
</reference>
<sequence>MNGYYNLIPVLDWIHWCIISIFLVWMIAFLPLFFQELVECVGKQFLSLSPIFKVFSTQIYTHSIISNLSFALLYVMMAMWMLYLIYFWFSILALCIAPFLFNPHQFSFSGFIAITENVPCSSEFLRWMSRGNSRSHMNSWIGYYRLSRTMFGDVPRAG</sequence>
<gene>
    <name evidence="3" type="ORF">SCLCIDRAFT_1168495</name>
</gene>
<dbReference type="Pfam" id="PF02364">
    <property type="entry name" value="Glucan_synthase"/>
    <property type="match status" value="1"/>
</dbReference>
<keyword evidence="1" id="KW-0812">Transmembrane</keyword>
<keyword evidence="1" id="KW-0472">Membrane</keyword>
<dbReference type="GO" id="GO:0003843">
    <property type="term" value="F:1,3-beta-D-glucan synthase activity"/>
    <property type="evidence" value="ECO:0007669"/>
    <property type="project" value="InterPro"/>
</dbReference>
<feature type="transmembrane region" description="Helical" evidence="1">
    <location>
        <begin position="13"/>
        <end position="34"/>
    </location>
</feature>
<dbReference type="GO" id="GO:0000148">
    <property type="term" value="C:1,3-beta-D-glucan synthase complex"/>
    <property type="evidence" value="ECO:0007669"/>
    <property type="project" value="InterPro"/>
</dbReference>
<dbReference type="Proteomes" id="UP000053989">
    <property type="component" value="Unassembled WGS sequence"/>
</dbReference>